<sequence>MASAEYLQASSTGFKDAKAYDTHRPSYPAEAVQSLLTHLGVAGKSKARIIDLAAGTGKFTELLAARPEEYEILAVEPTGSMRETLVEKGLRGVTAKEGTAEKMDVEDGWADGIVIAQAFHWFATEASLAEIHRVLKPGGTVGMIWNVEDYNKPASWPASSKWAEALNARIFALPDFGPPRFRHLKWPLVFERQAKLEKPLFSTPIGEEKVPWTVWLEKDAVWSRVHTLSHVYTLEGEEKTKFKAKFDEEVNSENGEVNDKGEVGVHGVTLLAWSKKL</sequence>
<evidence type="ECO:0000256" key="2">
    <source>
        <dbReference type="ARBA" id="ARBA00022603"/>
    </source>
</evidence>
<protein>
    <recommendedName>
        <fullName evidence="4">Methyltransferase type 11 domain-containing protein</fullName>
    </recommendedName>
</protein>
<keyword evidence="2" id="KW-0489">Methyltransferase</keyword>
<evidence type="ECO:0000313" key="5">
    <source>
        <dbReference type="EMBL" id="PNP42500.1"/>
    </source>
</evidence>
<dbReference type="PANTHER" id="PTHR44942">
    <property type="entry name" value="METHYLTRANSF_11 DOMAIN-CONTAINING PROTEIN"/>
    <property type="match status" value="1"/>
</dbReference>
<comment type="caution">
    <text evidence="5">The sequence shown here is derived from an EMBL/GenBank/DDBJ whole genome shotgun (WGS) entry which is preliminary data.</text>
</comment>
<dbReference type="PANTHER" id="PTHR44942:SF4">
    <property type="entry name" value="METHYLTRANSFERASE TYPE 11 DOMAIN-CONTAINING PROTEIN"/>
    <property type="match status" value="1"/>
</dbReference>
<accession>A0A2K0TAE3</accession>
<dbReference type="Proteomes" id="UP000236546">
    <property type="component" value="Unassembled WGS sequence"/>
</dbReference>
<dbReference type="SUPFAM" id="SSF53335">
    <property type="entry name" value="S-adenosyl-L-methionine-dependent methyltransferases"/>
    <property type="match status" value="1"/>
</dbReference>
<dbReference type="Pfam" id="PF08241">
    <property type="entry name" value="Methyltransf_11"/>
    <property type="match status" value="1"/>
</dbReference>
<dbReference type="OrthoDB" id="66144at2759"/>
<proteinExistence type="inferred from homology"/>
<reference evidence="5 6" key="1">
    <citation type="submission" date="2017-02" db="EMBL/GenBank/DDBJ databases">
        <title>Genomes of Trichoderma spp. with biocontrol activity.</title>
        <authorList>
            <person name="Gardiner D."/>
            <person name="Kazan K."/>
            <person name="Vos C."/>
            <person name="Harvey P."/>
        </authorList>
    </citation>
    <scope>NUCLEOTIDE SEQUENCE [LARGE SCALE GENOMIC DNA]</scope>
    <source>
        <strain evidence="5 6">A5MH</strain>
    </source>
</reference>
<dbReference type="AlphaFoldDB" id="A0A2K0TAE3"/>
<gene>
    <name evidence="5" type="ORF">TGAMA5MH_05241</name>
</gene>
<organism evidence="5 6">
    <name type="scientific">Trichoderma gamsii</name>
    <dbReference type="NCBI Taxonomy" id="398673"/>
    <lineage>
        <taxon>Eukaryota</taxon>
        <taxon>Fungi</taxon>
        <taxon>Dikarya</taxon>
        <taxon>Ascomycota</taxon>
        <taxon>Pezizomycotina</taxon>
        <taxon>Sordariomycetes</taxon>
        <taxon>Hypocreomycetidae</taxon>
        <taxon>Hypocreales</taxon>
        <taxon>Hypocreaceae</taxon>
        <taxon>Trichoderma</taxon>
    </lineage>
</organism>
<evidence type="ECO:0000313" key="6">
    <source>
        <dbReference type="Proteomes" id="UP000236546"/>
    </source>
</evidence>
<keyword evidence="3" id="KW-0808">Transferase</keyword>
<dbReference type="InterPro" id="IPR051052">
    <property type="entry name" value="Diverse_substrate_MTase"/>
</dbReference>
<dbReference type="InterPro" id="IPR029063">
    <property type="entry name" value="SAM-dependent_MTases_sf"/>
</dbReference>
<dbReference type="InterPro" id="IPR013216">
    <property type="entry name" value="Methyltransf_11"/>
</dbReference>
<dbReference type="GO" id="GO:0032259">
    <property type="term" value="P:methylation"/>
    <property type="evidence" value="ECO:0007669"/>
    <property type="project" value="UniProtKB-KW"/>
</dbReference>
<evidence type="ECO:0000256" key="3">
    <source>
        <dbReference type="ARBA" id="ARBA00022679"/>
    </source>
</evidence>
<name>A0A2K0TAE3_9HYPO</name>
<dbReference type="GO" id="GO:0008757">
    <property type="term" value="F:S-adenosylmethionine-dependent methyltransferase activity"/>
    <property type="evidence" value="ECO:0007669"/>
    <property type="project" value="InterPro"/>
</dbReference>
<dbReference type="CDD" id="cd02440">
    <property type="entry name" value="AdoMet_MTases"/>
    <property type="match status" value="1"/>
</dbReference>
<dbReference type="EMBL" id="MTYH01000050">
    <property type="protein sequence ID" value="PNP42500.1"/>
    <property type="molecule type" value="Genomic_DNA"/>
</dbReference>
<dbReference type="Gene3D" id="3.40.50.150">
    <property type="entry name" value="Vaccinia Virus protein VP39"/>
    <property type="match status" value="1"/>
</dbReference>
<feature type="domain" description="Methyltransferase type 11" evidence="4">
    <location>
        <begin position="51"/>
        <end position="141"/>
    </location>
</feature>
<evidence type="ECO:0000256" key="1">
    <source>
        <dbReference type="ARBA" id="ARBA00008361"/>
    </source>
</evidence>
<evidence type="ECO:0000259" key="4">
    <source>
        <dbReference type="Pfam" id="PF08241"/>
    </source>
</evidence>
<comment type="similarity">
    <text evidence="1">Belongs to the methyltransferase superfamily.</text>
</comment>